<feature type="compositionally biased region" description="Polar residues" evidence="1">
    <location>
        <begin position="9"/>
        <end position="19"/>
    </location>
</feature>
<keyword evidence="2" id="KW-0378">Hydrolase</keyword>
<dbReference type="RefSeq" id="WP_303952146.1">
    <property type="nucleotide sequence ID" value="NZ_JAGZXI010000003.1"/>
</dbReference>
<dbReference type="Proteomes" id="UP000739069">
    <property type="component" value="Unassembled WGS sequence"/>
</dbReference>
<gene>
    <name evidence="2" type="ORF">KH265_02530</name>
</gene>
<proteinExistence type="predicted"/>
<protein>
    <submittedName>
        <fullName evidence="2">Metal-dependent hydrolase</fullName>
    </submittedName>
</protein>
<dbReference type="AlphaFoldDB" id="A0A943T8Q8"/>
<dbReference type="GO" id="GO:0016787">
    <property type="term" value="F:hydrolase activity"/>
    <property type="evidence" value="ECO:0007669"/>
    <property type="project" value="UniProtKB-KW"/>
</dbReference>
<feature type="region of interest" description="Disordered" evidence="1">
    <location>
        <begin position="211"/>
        <end position="230"/>
    </location>
</feature>
<feature type="region of interest" description="Disordered" evidence="1">
    <location>
        <begin position="1"/>
        <end position="29"/>
    </location>
</feature>
<name>A0A943T8Q8_9MICC</name>
<organism evidence="2 3">
    <name type="scientific">Rothia mucilaginosa</name>
    <dbReference type="NCBI Taxonomy" id="43675"/>
    <lineage>
        <taxon>Bacteria</taxon>
        <taxon>Bacillati</taxon>
        <taxon>Actinomycetota</taxon>
        <taxon>Actinomycetes</taxon>
        <taxon>Micrococcales</taxon>
        <taxon>Micrococcaceae</taxon>
        <taxon>Rothia</taxon>
    </lineage>
</organism>
<reference evidence="2" key="1">
    <citation type="submission" date="2021-02" db="EMBL/GenBank/DDBJ databases">
        <title>Infant gut strain persistence is associated with maternal origin, phylogeny, and functional potential including surface adhesion and iron acquisition.</title>
        <authorList>
            <person name="Lou Y.C."/>
        </authorList>
    </citation>
    <scope>NUCLEOTIDE SEQUENCE</scope>
    <source>
        <strain evidence="2">L1_008_092G1_dasL1_008_092G1_concoct_16</strain>
    </source>
</reference>
<evidence type="ECO:0000313" key="3">
    <source>
        <dbReference type="Proteomes" id="UP000739069"/>
    </source>
</evidence>
<dbReference type="EMBL" id="JAGZXI010000003">
    <property type="protein sequence ID" value="MBS6634531.1"/>
    <property type="molecule type" value="Genomic_DNA"/>
</dbReference>
<accession>A0A943T8Q8</accession>
<sequence>MNNHHETQNPDTRNSLPNGTPSPAPPTISNEYDILSHALHHNGYWPERSLIILTAHDSVLGPSLRVNLPEEPLPDSHRAVYLTGLFTMIPTEYDGAPLNRFYAIIVDGDNAVRQRQLDPATRTAATLHEVGADITTQSRISSWAHMLFDPRIVGERRCEDIIYAGAATVWALNDRMEALTLLGPIEDLHTSCYQAWRTSLGDSIAPDATGNFARSPWDTDTTNSPDTREDWESATELWSATRTQRVPITTTDRAYRQTQLDLCYWETAISAVEPYLNTPPELNEHTIGDTLRELIPAEVAGHLRASLQPSTLTNAFEAHSTLEILNSETLAYLAGYGLDRAQQVLTLQRYTTDYIYYALGGTAPISEPHEEPIEPPHYGTRLTRKARMPRSFTAALAGEGPAVRTVPAKCNQWQDWIRRTHRTIQTANLERWTFTELDGIDLAESSLLHEETLREYNDGMLPPYIAETGGEAPTAEEENRDQHIIQQLNNSTYMSDPQRLAALNHYRAALAGSVAAEAPDHHRLNALELLTSLLIPSSNTAEYSALRTLQAWINWLKGHSTYANLLRHEAQLHDPHLSPNIIDARLATGTCPAWLTARRANTDALTEGTTISTLKPRKNTPTYGQSS</sequence>
<evidence type="ECO:0000256" key="1">
    <source>
        <dbReference type="SAM" id="MobiDB-lite"/>
    </source>
</evidence>
<evidence type="ECO:0000313" key="2">
    <source>
        <dbReference type="EMBL" id="MBS6634531.1"/>
    </source>
</evidence>
<comment type="caution">
    <text evidence="2">The sequence shown here is derived from an EMBL/GenBank/DDBJ whole genome shotgun (WGS) entry which is preliminary data.</text>
</comment>